<name>A0A1C0U099_9GAMM</name>
<dbReference type="Pfam" id="PF05488">
    <property type="entry name" value="PAAR_motif"/>
    <property type="match status" value="1"/>
</dbReference>
<evidence type="ECO:0000313" key="2">
    <source>
        <dbReference type="Proteomes" id="UP000093476"/>
    </source>
</evidence>
<accession>A0A1C0U099</accession>
<organism evidence="1 2">
    <name type="scientific">Photorhabdus australis subsp. thailandensis</name>
    <dbReference type="NCBI Taxonomy" id="2805096"/>
    <lineage>
        <taxon>Bacteria</taxon>
        <taxon>Pseudomonadati</taxon>
        <taxon>Pseudomonadota</taxon>
        <taxon>Gammaproteobacteria</taxon>
        <taxon>Enterobacterales</taxon>
        <taxon>Morganellaceae</taxon>
        <taxon>Photorhabdus</taxon>
    </lineage>
</organism>
<proteinExistence type="predicted"/>
<reference evidence="1 2" key="1">
    <citation type="submission" date="2015-12" db="EMBL/GenBank/DDBJ databases">
        <title>Genome comparisons provide insights into the role of secondary metabolites in the pathogenic phase of the Photorhabdus life cycle.</title>
        <authorList>
            <person name="Tobias N.J."/>
            <person name="Mishra B."/>
            <person name="Gupta D.K."/>
            <person name="Thines M."/>
            <person name="Stinear T.P."/>
            <person name="Bode H.B."/>
        </authorList>
    </citation>
    <scope>NUCLEOTIDE SEQUENCE [LARGE SCALE GENOMIC DNA]</scope>
    <source>
        <strain evidence="1 2">PB68.1</strain>
    </source>
</reference>
<sequence>MSKAVILLGDTTDHGGKVITAIDDYTHKGIPIAGKGDLVECPQCKGVFPIIQGKI</sequence>
<dbReference type="Proteomes" id="UP000093476">
    <property type="component" value="Unassembled WGS sequence"/>
</dbReference>
<dbReference type="CDD" id="cd14744">
    <property type="entry name" value="PAAR_CT_2"/>
    <property type="match status" value="1"/>
</dbReference>
<comment type="caution">
    <text evidence="1">The sequence shown here is derived from an EMBL/GenBank/DDBJ whole genome shotgun (WGS) entry which is preliminary data.</text>
</comment>
<gene>
    <name evidence="1" type="ORF">Ppb6_03585</name>
</gene>
<keyword evidence="2" id="KW-1185">Reference proteome</keyword>
<evidence type="ECO:0000313" key="1">
    <source>
        <dbReference type="EMBL" id="OCQ51357.1"/>
    </source>
</evidence>
<dbReference type="EMBL" id="LOMY01000165">
    <property type="protein sequence ID" value="OCQ51357.1"/>
    <property type="molecule type" value="Genomic_DNA"/>
</dbReference>
<dbReference type="STRING" id="286156.Ppb6_03585"/>
<evidence type="ECO:0008006" key="3">
    <source>
        <dbReference type="Google" id="ProtNLM"/>
    </source>
</evidence>
<protein>
    <recommendedName>
        <fullName evidence="3">PAAR motif protein</fullName>
    </recommendedName>
</protein>
<dbReference type="AlphaFoldDB" id="A0A1C0U099"/>
<dbReference type="InterPro" id="IPR008727">
    <property type="entry name" value="PAAR_motif"/>
</dbReference>